<sequence length="116" mass="12038">RALGFAGYGSVEGIASADEVVVAQQRSDGPTAKQIAALTKLWQLYVKEMGGQGAIQEAHEASVIDQRIGVLLKPSLGGTGVVLSLAGATKAQVSEAIDTLKEMAAEESVPEDIPFE</sequence>
<proteinExistence type="predicted"/>
<reference evidence="1" key="1">
    <citation type="journal article" date="2015" name="Nature">
        <title>Complex archaea that bridge the gap between prokaryotes and eukaryotes.</title>
        <authorList>
            <person name="Spang A."/>
            <person name="Saw J.H."/>
            <person name="Jorgensen S.L."/>
            <person name="Zaremba-Niedzwiedzka K."/>
            <person name="Martijn J."/>
            <person name="Lind A.E."/>
            <person name="van Eijk R."/>
            <person name="Schleper C."/>
            <person name="Guy L."/>
            <person name="Ettema T.J."/>
        </authorList>
    </citation>
    <scope>NUCLEOTIDE SEQUENCE</scope>
</reference>
<comment type="caution">
    <text evidence="1">The sequence shown here is derived from an EMBL/GenBank/DDBJ whole genome shotgun (WGS) entry which is preliminary data.</text>
</comment>
<accession>A0A0F9AAN6</accession>
<evidence type="ECO:0000313" key="1">
    <source>
        <dbReference type="EMBL" id="KKK95280.1"/>
    </source>
</evidence>
<organism evidence="1">
    <name type="scientific">marine sediment metagenome</name>
    <dbReference type="NCBI Taxonomy" id="412755"/>
    <lineage>
        <taxon>unclassified sequences</taxon>
        <taxon>metagenomes</taxon>
        <taxon>ecological metagenomes</taxon>
    </lineage>
</organism>
<feature type="non-terminal residue" evidence="1">
    <location>
        <position position="1"/>
    </location>
</feature>
<dbReference type="AlphaFoldDB" id="A0A0F9AAN6"/>
<gene>
    <name evidence="1" type="ORF">LCGC14_2674370</name>
</gene>
<dbReference type="EMBL" id="LAZR01046978">
    <property type="protein sequence ID" value="KKK95280.1"/>
    <property type="molecule type" value="Genomic_DNA"/>
</dbReference>
<protein>
    <submittedName>
        <fullName evidence="1">Uncharacterized protein</fullName>
    </submittedName>
</protein>
<name>A0A0F9AAN6_9ZZZZ</name>